<reference evidence="9 10" key="1">
    <citation type="submission" date="2019-03" db="EMBL/GenBank/DDBJ databases">
        <title>Genomic Encyclopedia of Type Strains, Phase III (KMG-III): the genomes of soil and plant-associated and newly described type strains.</title>
        <authorList>
            <person name="Whitman W."/>
        </authorList>
    </citation>
    <scope>NUCLEOTIDE SEQUENCE [LARGE SCALE GENOMIC DNA]</scope>
    <source>
        <strain evidence="9 10">CGMCC 1.12801</strain>
    </source>
</reference>
<name>A0A4R7D5V9_9SPHI</name>
<dbReference type="Pfam" id="PF12704">
    <property type="entry name" value="MacB_PCD"/>
    <property type="match status" value="1"/>
</dbReference>
<evidence type="ECO:0000259" key="8">
    <source>
        <dbReference type="Pfam" id="PF12704"/>
    </source>
</evidence>
<evidence type="ECO:0000313" key="10">
    <source>
        <dbReference type="Proteomes" id="UP000294752"/>
    </source>
</evidence>
<organism evidence="9 10">
    <name type="scientific">Sphingobacterium paludis</name>
    <dbReference type="NCBI Taxonomy" id="1476465"/>
    <lineage>
        <taxon>Bacteria</taxon>
        <taxon>Pseudomonadati</taxon>
        <taxon>Bacteroidota</taxon>
        <taxon>Sphingobacteriia</taxon>
        <taxon>Sphingobacteriales</taxon>
        <taxon>Sphingobacteriaceae</taxon>
        <taxon>Sphingobacterium</taxon>
    </lineage>
</organism>
<feature type="domain" description="MacB-like periplasmic core" evidence="8">
    <location>
        <begin position="18"/>
        <end position="242"/>
    </location>
</feature>
<feature type="domain" description="ABC3 transporter permease C-terminal" evidence="7">
    <location>
        <begin position="293"/>
        <end position="406"/>
    </location>
</feature>
<keyword evidence="3 6" id="KW-0812">Transmembrane</keyword>
<dbReference type="GO" id="GO:0005886">
    <property type="term" value="C:plasma membrane"/>
    <property type="evidence" value="ECO:0007669"/>
    <property type="project" value="UniProtKB-SubCell"/>
</dbReference>
<evidence type="ECO:0000259" key="7">
    <source>
        <dbReference type="Pfam" id="PF02687"/>
    </source>
</evidence>
<feature type="transmembrane region" description="Helical" evidence="6">
    <location>
        <begin position="287"/>
        <end position="309"/>
    </location>
</feature>
<gene>
    <name evidence="9" type="ORF">B0I21_102274</name>
</gene>
<feature type="transmembrane region" description="Helical" evidence="6">
    <location>
        <begin position="734"/>
        <end position="754"/>
    </location>
</feature>
<evidence type="ECO:0000256" key="4">
    <source>
        <dbReference type="ARBA" id="ARBA00022989"/>
    </source>
</evidence>
<dbReference type="InterPro" id="IPR050250">
    <property type="entry name" value="Macrolide_Exporter_MacB"/>
</dbReference>
<keyword evidence="10" id="KW-1185">Reference proteome</keyword>
<evidence type="ECO:0000313" key="9">
    <source>
        <dbReference type="EMBL" id="TDS15957.1"/>
    </source>
</evidence>
<proteinExistence type="predicted"/>
<evidence type="ECO:0000256" key="3">
    <source>
        <dbReference type="ARBA" id="ARBA00022692"/>
    </source>
</evidence>
<comment type="subcellular location">
    <subcellularLocation>
        <location evidence="1">Cell membrane</location>
        <topology evidence="1">Multi-pass membrane protein</topology>
    </subcellularLocation>
</comment>
<dbReference type="Proteomes" id="UP000294752">
    <property type="component" value="Unassembled WGS sequence"/>
</dbReference>
<evidence type="ECO:0000256" key="2">
    <source>
        <dbReference type="ARBA" id="ARBA00022475"/>
    </source>
</evidence>
<dbReference type="RefSeq" id="WP_133639244.1">
    <property type="nucleotide sequence ID" value="NZ_SNZV01000002.1"/>
</dbReference>
<dbReference type="InterPro" id="IPR025857">
    <property type="entry name" value="MacB_PCD"/>
</dbReference>
<feature type="transmembrane region" description="Helical" evidence="6">
    <location>
        <begin position="766"/>
        <end position="788"/>
    </location>
</feature>
<dbReference type="PANTHER" id="PTHR30572:SF18">
    <property type="entry name" value="ABC-TYPE MACROLIDE FAMILY EXPORT SYSTEM PERMEASE COMPONENT 2"/>
    <property type="match status" value="1"/>
</dbReference>
<dbReference type="InterPro" id="IPR003838">
    <property type="entry name" value="ABC3_permease_C"/>
</dbReference>
<dbReference type="OrthoDB" id="1451596at2"/>
<comment type="caution">
    <text evidence="9">The sequence shown here is derived from an EMBL/GenBank/DDBJ whole genome shotgun (WGS) entry which is preliminary data.</text>
</comment>
<feature type="transmembrane region" description="Helical" evidence="6">
    <location>
        <begin position="334"/>
        <end position="360"/>
    </location>
</feature>
<evidence type="ECO:0000256" key="1">
    <source>
        <dbReference type="ARBA" id="ARBA00004651"/>
    </source>
</evidence>
<keyword evidence="2" id="KW-1003">Cell membrane</keyword>
<keyword evidence="4 6" id="KW-1133">Transmembrane helix</keyword>
<feature type="transmembrane region" description="Helical" evidence="6">
    <location>
        <begin position="685"/>
        <end position="707"/>
    </location>
</feature>
<evidence type="ECO:0000256" key="6">
    <source>
        <dbReference type="SAM" id="Phobius"/>
    </source>
</evidence>
<accession>A0A4R7D5V9</accession>
<dbReference type="EMBL" id="SNZV01000002">
    <property type="protein sequence ID" value="TDS15957.1"/>
    <property type="molecule type" value="Genomic_DNA"/>
</dbReference>
<feature type="transmembrane region" description="Helical" evidence="6">
    <location>
        <begin position="432"/>
        <end position="450"/>
    </location>
</feature>
<dbReference type="PROSITE" id="PS51257">
    <property type="entry name" value="PROKAR_LIPOPROTEIN"/>
    <property type="match status" value="1"/>
</dbReference>
<feature type="transmembrane region" description="Helical" evidence="6">
    <location>
        <begin position="16"/>
        <end position="36"/>
    </location>
</feature>
<sequence>MLNLKITVRQLWRNRLFTALNIFGLAIGISACWIVFRVVHYEFSFDQHIPEVDDIRQVVCVDDVPNPSKGFAGIPLGMAPIMTDQALPDALIVPVYNQHFERLFISKADGTEPDVYEEHPIAGTKSSYFKMLPYEWLAGNPETALAAPHSIVLREDRAALYFPNMKPSELVGKTIRADSTEFQITGVVKMLAFPSSFQSSIFIPIPEKEWSNHDWHSFNSNHVLYIKSKNEASVRALLQAAQKQYNQVAAKDHASFDSASKFETFALRTKHFDAAYDTEGIASDKKVMYGLIAIGSFLLLLACINYINLSTAQIPQRAKEIGIRKTLGVRPIHITVSFLMETLCVSAFALLLSFPIVSLFKFIFPEFIPVGIADYDNTVLLALFLIGLLILISIVSSLYPAYLINKLRSIETLKGKVETKIRGTRLTLRKSLIVFQFIIAQFFIVSALVMSQQLDFILHTDLGFKYNAVVNIRMPYKSYQNSEVSPLLYKEALKKHPEIEGISLGHEPLNKMYWGSIYYFTADTGRIQLNSPRKYIDEDYIDLYQIQLLAGKNIHFTDTMREVLINESALKSLGIKHPREAIGKQLVRSDNATYPIVGVFKDFNQSSLHQKVGPLILGSSNISSQLQFFHIKLPTERKQWPKAIAIMEKEWKSLYPNAPFEFKFNEEKIKNIYEKEYRAAKLIDLATGITILISCFGLFGLATLTAFQRTKEIGIRKVLGASISRIVAMLSKDFVVLVITAIVIATPLVWWAMHNWLDNFAYRIEIQWWIFIVAGLLAIGIALMTVGYQAIKAAVVKPVDSLRDE</sequence>
<keyword evidence="5 6" id="KW-0472">Membrane</keyword>
<feature type="transmembrane region" description="Helical" evidence="6">
    <location>
        <begin position="380"/>
        <end position="404"/>
    </location>
</feature>
<dbReference type="Pfam" id="PF02687">
    <property type="entry name" value="FtsX"/>
    <property type="match status" value="2"/>
</dbReference>
<feature type="domain" description="ABC3 transporter permease C-terminal" evidence="7">
    <location>
        <begin position="687"/>
        <end position="794"/>
    </location>
</feature>
<protein>
    <submittedName>
        <fullName evidence="9">ABC-type antimicrobial peptide transport system permease subunit</fullName>
    </submittedName>
</protein>
<dbReference type="GO" id="GO:0022857">
    <property type="term" value="F:transmembrane transporter activity"/>
    <property type="evidence" value="ECO:0007669"/>
    <property type="project" value="TreeGrafter"/>
</dbReference>
<dbReference type="AlphaFoldDB" id="A0A4R7D5V9"/>
<dbReference type="PANTHER" id="PTHR30572">
    <property type="entry name" value="MEMBRANE COMPONENT OF TRANSPORTER-RELATED"/>
    <property type="match status" value="1"/>
</dbReference>
<evidence type="ECO:0000256" key="5">
    <source>
        <dbReference type="ARBA" id="ARBA00023136"/>
    </source>
</evidence>